<dbReference type="AlphaFoldDB" id="A0A0S4QXF2"/>
<protein>
    <recommendedName>
        <fullName evidence="3">DUF3375 domain-containing protein</fullName>
    </recommendedName>
</protein>
<name>A0A0S4QXF2_9ACTN</name>
<organism evidence="1 2">
    <name type="scientific">Parafrankia irregularis</name>
    <dbReference type="NCBI Taxonomy" id="795642"/>
    <lineage>
        <taxon>Bacteria</taxon>
        <taxon>Bacillati</taxon>
        <taxon>Actinomycetota</taxon>
        <taxon>Actinomycetes</taxon>
        <taxon>Frankiales</taxon>
        <taxon>Frankiaceae</taxon>
        <taxon>Parafrankia</taxon>
    </lineage>
</organism>
<gene>
    <name evidence="1" type="ORF">Ga0074812_12519</name>
</gene>
<dbReference type="InterPro" id="IPR021804">
    <property type="entry name" value="DUF3375"/>
</dbReference>
<reference evidence="2" key="1">
    <citation type="submission" date="2015-11" db="EMBL/GenBank/DDBJ databases">
        <authorList>
            <person name="Varghese N."/>
        </authorList>
    </citation>
    <scope>NUCLEOTIDE SEQUENCE [LARGE SCALE GENOMIC DNA]</scope>
    <source>
        <strain evidence="2">DSM 45899</strain>
    </source>
</reference>
<keyword evidence="2" id="KW-1185">Reference proteome</keyword>
<dbReference type="Pfam" id="PF11855">
    <property type="entry name" value="DUF3375"/>
    <property type="match status" value="1"/>
</dbReference>
<sequence length="502" mass="56310">MDTSVDGSLDYDTVDLLRRHAAWRLLRADHAPLVVSFLARVFVAENVREIAASALVDRLDDTLYALNQRLGAGTYPRAAKAYLDDWSATEHGWLRRFYPPGSDEPHFDATPALEQAVSFLSSLRSRAFVGTESRLNTLFDLLRQMALGTETDPERRLTELRLRRDALDREIERVSRGELDMLDPSAQRDRFQQFGDMARELLADFRQVETNFRELDRALRVQIASFNGAKGELLDEVLSSRGSITDSDQGRSFGAFYDFLLSADRQAEFKALLDQVLGLDALAGADERLRDIHYDWLAAGERTQATVRLLSAQLRRFLDDRVWLENRRIGEILRGIEAHALQLRDAAGPLPGAELEETAPRLVLPMERRLYTPKRRTAVDSDGITAGEGDFESDALYEQVYVDPAELGGAVRDALTSRPRVTLTSLVADRPLRRGLAELVTYLSLSGDGFTVVFDEDNTDELSWDDDDGTRVATVPRVTFVRAGFAAVAPDANDDGEERRDD</sequence>
<proteinExistence type="predicted"/>
<evidence type="ECO:0008006" key="3">
    <source>
        <dbReference type="Google" id="ProtNLM"/>
    </source>
</evidence>
<accession>A0A0S4QXF2</accession>
<evidence type="ECO:0000313" key="2">
    <source>
        <dbReference type="Proteomes" id="UP000198802"/>
    </source>
</evidence>
<evidence type="ECO:0000313" key="1">
    <source>
        <dbReference type="EMBL" id="CUU59130.1"/>
    </source>
</evidence>
<dbReference type="RefSeq" id="WP_235498448.1">
    <property type="nucleotide sequence ID" value="NZ_FAOZ01000025.1"/>
</dbReference>
<dbReference type="EMBL" id="FAOZ01000025">
    <property type="protein sequence ID" value="CUU59130.1"/>
    <property type="molecule type" value="Genomic_DNA"/>
</dbReference>
<dbReference type="Proteomes" id="UP000198802">
    <property type="component" value="Unassembled WGS sequence"/>
</dbReference>